<keyword evidence="3" id="KW-0227">DNA damage</keyword>
<evidence type="ECO:0000256" key="4">
    <source>
        <dbReference type="ARBA" id="ARBA00023186"/>
    </source>
</evidence>
<feature type="region of interest" description="Disordered" evidence="7">
    <location>
        <begin position="1145"/>
        <end position="1172"/>
    </location>
</feature>
<feature type="compositionally biased region" description="Basic and acidic residues" evidence="7">
    <location>
        <begin position="902"/>
        <end position="911"/>
    </location>
</feature>
<reference evidence="10" key="1">
    <citation type="submission" date="2020-11" db="EMBL/GenBank/DDBJ databases">
        <authorList>
            <person name="Tran Van P."/>
        </authorList>
    </citation>
    <scope>NUCLEOTIDE SEQUENCE</scope>
</reference>
<dbReference type="EMBL" id="OC001882">
    <property type="protein sequence ID" value="CAD7260855.1"/>
    <property type="molecule type" value="Genomic_DNA"/>
</dbReference>
<dbReference type="InterPro" id="IPR022043">
    <property type="entry name" value="CAF1A_DD"/>
</dbReference>
<dbReference type="PANTHER" id="PTHR15272:SF0">
    <property type="entry name" value="CHROMATIN ASSEMBLY FACTOR 1 SUBUNIT A"/>
    <property type="match status" value="1"/>
</dbReference>
<keyword evidence="5" id="KW-0234">DNA repair</keyword>
<name>A0A7R9AVD3_TIMSH</name>
<gene>
    <name evidence="10" type="ORF">TSIB3V08_LOCUS5015</name>
</gene>
<sequence length="1185" mass="135403">MLLEEKANLVNSLNQEIFQHLIEAEVREEDIINEEELVDDYKLEYGVLRFKTRLLLKEDWKLFRIPITFPAHYVVVSLLIVEEHVKQTHIGVQLLLNHLRQRLWIIGGRRTKILLELKYSLQRLYALAEESTSPHDILMSILNDNAKGKSDLVTPPRKKLKQARLPFQVLSSGRSESTCLQAKKKRKLSDSATDDIKVIKVVRTDDTKACETKENLLGSAKKTVDKVLPEKGVSSVSIKTFLKASTDGKVEHLKRSRNVESRNSEKIKNNKTIEEVICISDSENESLQINEVKIGLETHVTPLKNKKSSLTKSETENGCEESKSKKENNEEIKPRDTSKDNSSLSKANLNSQSDEARDDGTKSNKRSSLSNKSIKAAKSSNTPSNKTDSPETNSLTPKSLMKTPKPKTPNSASMSMKLTPKQLQKQMDSAKKKEEREKQRLEKEKKRAEEKEEKAKQKQEKEEQRRKEREEKDEQKKKEKEEKEKKRQAEIDLKNEEKKAKEDERKAKEEERRRKEDARLQEKKLKEQAEEEAKRKKEKEVAAFTSFFVSRKSDTRHPEEPVEAERQNFMPFMVKAGMRLATVSRTNLSIDRKKLLDEALTEQNMSTLYLDQLKNKEITPRTDVKTWPLSDIQDEVMIIDDEMAEMDKENLVVESHPTVNIPRPKCLLFAENRRPPYWGTWTKKSSLIGPRRPFGKEEKLFDYEVDSDDEWEEEEPGESLHGSDDEKESEDEYEVDNEFFVPHGYLSDEENSGEEETVTPEGMKAKLKLLELEFEQEMKHKTERIKPRLIGCIWTTGQENTAGVQFMKLLNSWRAVYRDTPISTSVPEGETSSPTSPGQDSRLSKTPNTGSKSRKFPDTAVPELIKLVHGNLNSRVFLLKEFLAHLNKQHSLNNPQSTTPDTDPRQADEASHTVALSKKSISNKIKEIARWQPCPEEGPMFGRMCWYVLKEFRSENNLSDLALLNKEWKYTFKPRRLELDLQSAAVLSPATEPSPKISGKPGQLITKFTQVLSTEEHKKRLKLASEEWVTKQSKQQVTVSSVKKTKKKLVYLSSTSPTKPLLPKKKVPLITLPKVRNSVKHFMKPQSSDTGVETSSLRCQNEVGLLTDGVSISEESKELSTTDCTKTKPSNGLTHFLKHQTSLKNNTKDHVVKNSNASSSTTGASQNGILKSDENDVGMEYITLD</sequence>
<feature type="compositionally biased region" description="Polar residues" evidence="7">
    <location>
        <begin position="382"/>
        <end position="397"/>
    </location>
</feature>
<dbReference type="Pfam" id="PF12253">
    <property type="entry name" value="CAF1A_dimeriz"/>
    <property type="match status" value="1"/>
</dbReference>
<evidence type="ECO:0008006" key="11">
    <source>
        <dbReference type="Google" id="ProtNLM"/>
    </source>
</evidence>
<feature type="region of interest" description="Disordered" evidence="7">
    <location>
        <begin position="890"/>
        <end position="916"/>
    </location>
</feature>
<dbReference type="GO" id="GO:0006281">
    <property type="term" value="P:DNA repair"/>
    <property type="evidence" value="ECO:0007669"/>
    <property type="project" value="UniProtKB-KW"/>
</dbReference>
<feature type="compositionally biased region" description="Basic and acidic residues" evidence="7">
    <location>
        <begin position="320"/>
        <end position="339"/>
    </location>
</feature>
<feature type="compositionally biased region" description="Low complexity" evidence="7">
    <location>
        <begin position="1155"/>
        <end position="1168"/>
    </location>
</feature>
<dbReference type="Pfam" id="PF11600">
    <property type="entry name" value="CAF1A_acidic"/>
    <property type="match status" value="1"/>
</dbReference>
<accession>A0A7R9AVD3</accession>
<dbReference type="PANTHER" id="PTHR15272">
    <property type="entry name" value="CHROMATIN ASSEMBLY FACTOR 1 SUBUNIT A CAF-1 SUBUNIT A"/>
    <property type="match status" value="1"/>
</dbReference>
<feature type="region of interest" description="Disordered" evidence="7">
    <location>
        <begin position="305"/>
        <end position="537"/>
    </location>
</feature>
<feature type="region of interest" description="Disordered" evidence="7">
    <location>
        <begin position="822"/>
        <end position="856"/>
    </location>
</feature>
<feature type="region of interest" description="Disordered" evidence="7">
    <location>
        <begin position="706"/>
        <end position="733"/>
    </location>
</feature>
<feature type="domain" description="Chromatin assembly factor 1 p150 subunit acidic region" evidence="8">
    <location>
        <begin position="430"/>
        <end position="579"/>
    </location>
</feature>
<evidence type="ECO:0000256" key="6">
    <source>
        <dbReference type="ARBA" id="ARBA00023242"/>
    </source>
</evidence>
<feature type="compositionally biased region" description="Polar residues" evidence="7">
    <location>
        <begin position="340"/>
        <end position="353"/>
    </location>
</feature>
<evidence type="ECO:0000256" key="3">
    <source>
        <dbReference type="ARBA" id="ARBA00022763"/>
    </source>
</evidence>
<comment type="subcellular location">
    <subcellularLocation>
        <location evidence="1">Nucleus</location>
    </subcellularLocation>
</comment>
<organism evidence="10">
    <name type="scientific">Timema shepardi</name>
    <name type="common">Walking stick</name>
    <dbReference type="NCBI Taxonomy" id="629360"/>
    <lineage>
        <taxon>Eukaryota</taxon>
        <taxon>Metazoa</taxon>
        <taxon>Ecdysozoa</taxon>
        <taxon>Arthropoda</taxon>
        <taxon>Hexapoda</taxon>
        <taxon>Insecta</taxon>
        <taxon>Pterygota</taxon>
        <taxon>Neoptera</taxon>
        <taxon>Polyneoptera</taxon>
        <taxon>Phasmatodea</taxon>
        <taxon>Timematodea</taxon>
        <taxon>Timematoidea</taxon>
        <taxon>Timematidae</taxon>
        <taxon>Timema</taxon>
    </lineage>
</organism>
<evidence type="ECO:0000256" key="1">
    <source>
        <dbReference type="ARBA" id="ARBA00004123"/>
    </source>
</evidence>
<dbReference type="InterPro" id="IPR021644">
    <property type="entry name" value="CAF-1_p150_acidic"/>
</dbReference>
<dbReference type="AlphaFoldDB" id="A0A7R9AVD3"/>
<protein>
    <recommendedName>
        <fullName evidence="11">Chromatin assembly factor 1 subunit A</fullName>
    </recommendedName>
</protein>
<keyword evidence="2" id="KW-0235">DNA replication</keyword>
<feature type="compositionally biased region" description="Polar residues" evidence="7">
    <location>
        <begin position="408"/>
        <end position="427"/>
    </location>
</feature>
<feature type="compositionally biased region" description="Acidic residues" evidence="7">
    <location>
        <begin position="706"/>
        <end position="717"/>
    </location>
</feature>
<keyword evidence="4" id="KW-0143">Chaperone</keyword>
<dbReference type="GO" id="GO:0006260">
    <property type="term" value="P:DNA replication"/>
    <property type="evidence" value="ECO:0007669"/>
    <property type="project" value="UniProtKB-KW"/>
</dbReference>
<evidence type="ECO:0000256" key="5">
    <source>
        <dbReference type="ARBA" id="ARBA00023204"/>
    </source>
</evidence>
<feature type="compositionally biased region" description="Polar residues" evidence="7">
    <location>
        <begin position="890"/>
        <end position="901"/>
    </location>
</feature>
<feature type="compositionally biased region" description="Polar residues" evidence="7">
    <location>
        <begin position="822"/>
        <end position="851"/>
    </location>
</feature>
<feature type="compositionally biased region" description="Low complexity" evidence="7">
    <location>
        <begin position="366"/>
        <end position="381"/>
    </location>
</feature>
<evidence type="ECO:0000256" key="2">
    <source>
        <dbReference type="ARBA" id="ARBA00022705"/>
    </source>
</evidence>
<dbReference type="GO" id="GO:0005634">
    <property type="term" value="C:nucleus"/>
    <property type="evidence" value="ECO:0007669"/>
    <property type="project" value="UniProtKB-SubCell"/>
</dbReference>
<evidence type="ECO:0000259" key="9">
    <source>
        <dbReference type="Pfam" id="PF12253"/>
    </source>
</evidence>
<dbReference type="GO" id="GO:0006334">
    <property type="term" value="P:nucleosome assembly"/>
    <property type="evidence" value="ECO:0007669"/>
    <property type="project" value="TreeGrafter"/>
</dbReference>
<proteinExistence type="predicted"/>
<evidence type="ECO:0000256" key="7">
    <source>
        <dbReference type="SAM" id="MobiDB-lite"/>
    </source>
</evidence>
<feature type="domain" description="Chromatin assembly factor 1 subunit A dimerization" evidence="9">
    <location>
        <begin position="665"/>
        <end position="734"/>
    </location>
</feature>
<keyword evidence="6" id="KW-0539">Nucleus</keyword>
<evidence type="ECO:0000259" key="8">
    <source>
        <dbReference type="Pfam" id="PF11600"/>
    </source>
</evidence>
<dbReference type="GO" id="GO:0033186">
    <property type="term" value="C:CAF-1 complex"/>
    <property type="evidence" value="ECO:0007669"/>
    <property type="project" value="TreeGrafter"/>
</dbReference>
<evidence type="ECO:0000313" key="10">
    <source>
        <dbReference type="EMBL" id="CAD7260855.1"/>
    </source>
</evidence>
<feature type="compositionally biased region" description="Basic and acidic residues" evidence="7">
    <location>
        <begin position="428"/>
        <end position="537"/>
    </location>
</feature>